<dbReference type="AlphaFoldDB" id="E3DP99"/>
<feature type="domain" description="Glucose-1-phosphate adenylyltransferase/Bifunctional protein GlmU-like C-terminal hexapeptide" evidence="11">
    <location>
        <begin position="292"/>
        <end position="370"/>
    </location>
</feature>
<comment type="similarity">
    <text evidence="1 9">Belongs to the bacterial/plant glucose-1-phosphate adenylyltransferase family.</text>
</comment>
<dbReference type="InterPro" id="IPR011831">
    <property type="entry name" value="ADP-Glc_PPase"/>
</dbReference>
<comment type="pathway">
    <text evidence="9">Glycan biosynthesis; glycogen biosynthesis.</text>
</comment>
<dbReference type="Gene3D" id="3.90.550.10">
    <property type="entry name" value="Spore Coat Polysaccharide Biosynthesis Protein SpsA, Chain A"/>
    <property type="match status" value="1"/>
</dbReference>
<dbReference type="UniPathway" id="UPA00164"/>
<comment type="function">
    <text evidence="9">Involved in the biosynthesis of ADP-glucose, a building block required for the elongation reactions to produce glycogen. Catalyzes the reaction between ATP and alpha-D-glucose 1-phosphate (G1P) to produce pyrophosphate and ADP-Glc.</text>
</comment>
<dbReference type="InterPro" id="IPR023049">
    <property type="entry name" value="GlgC_bac"/>
</dbReference>
<dbReference type="RefSeq" id="WP_014552683.1">
    <property type="nucleotide sequence ID" value="NC_017455.1"/>
</dbReference>
<dbReference type="InterPro" id="IPR056818">
    <property type="entry name" value="GlmU/GlgC-like_hexapep"/>
</dbReference>
<feature type="domain" description="Nucleotidyl transferase" evidence="10">
    <location>
        <begin position="8"/>
        <end position="261"/>
    </location>
</feature>
<sequence>MAKEEMIAMLLAGGKGTRLGVLTKNIAKPAVPFGAEYRLIDFPLSNCTNSGLNTVGVLTQYKPLILNSYIGSGSSWDLDRNQGGVTVLPPYVKEGGGSWYQGTADAIYQNLEFIDIYDPEYVLVLSGDHIYKMDYSEMLKYHKEKKADVTIGVLPVAWEETHRFGIMNTNQDQKIIEFQEKPENAKNNLASMGIYIFNWQYLKNYLSAEAEAKNGSAGDFGHDIIPKMMADQLNFYAYTFNGYWKDVGTIKSYWQAHMDLLGENPNLDLQDRNWIIYSVNPNRPPQYLAEDAIINNSMINKGAQVMGEVKNSILFFGAKIGKNSKIENSIILPNTIIRDNVKIKNSIIGRNVIVEKGSQIGIKAKKDNSTAKELKITVIGDDEIIPKSSNIKAGMVVG</sequence>
<keyword evidence="6 9" id="KW-0067">ATP-binding</keyword>
<evidence type="ECO:0000256" key="7">
    <source>
        <dbReference type="ARBA" id="ARBA00023056"/>
    </source>
</evidence>
<dbReference type="GO" id="GO:0008878">
    <property type="term" value="F:glucose-1-phosphate adenylyltransferase activity"/>
    <property type="evidence" value="ECO:0007669"/>
    <property type="project" value="UniProtKB-UniRule"/>
</dbReference>
<evidence type="ECO:0000256" key="3">
    <source>
        <dbReference type="ARBA" id="ARBA00022679"/>
    </source>
</evidence>
<feature type="binding site" evidence="9">
    <location>
        <position position="100"/>
    </location>
    <ligand>
        <name>alpha-D-glucose 1-phosphate</name>
        <dbReference type="ChEBI" id="CHEBI:58601"/>
    </ligand>
</feature>
<keyword evidence="4 9" id="KW-0548">Nucleotidyltransferase</keyword>
<evidence type="ECO:0000256" key="9">
    <source>
        <dbReference type="HAMAP-Rule" id="MF_00624"/>
    </source>
</evidence>
<evidence type="ECO:0000256" key="4">
    <source>
        <dbReference type="ARBA" id="ARBA00022695"/>
    </source>
</evidence>
<dbReference type="PROSITE" id="PS00809">
    <property type="entry name" value="ADP_GLC_PYROPHOSPH_2"/>
    <property type="match status" value="1"/>
</dbReference>
<dbReference type="PANTHER" id="PTHR43523:SF2">
    <property type="entry name" value="GLUCOSE-1-PHOSPHATE ADENYLYLTRANSFERASE"/>
    <property type="match status" value="1"/>
</dbReference>
<reference evidence="13" key="1">
    <citation type="submission" date="2010-10" db="EMBL/GenBank/DDBJ databases">
        <title>The complete genome of Halanaerobium praevalens DSM 2228.</title>
        <authorList>
            <consortium name="US DOE Joint Genome Institute (JGI-PGF)"/>
            <person name="Lucas S."/>
            <person name="Copeland A."/>
            <person name="Lapidus A."/>
            <person name="Glavina del Rio T."/>
            <person name="Dalin E."/>
            <person name="Tice H."/>
            <person name="Bruce D."/>
            <person name="Goodwin L."/>
            <person name="Pitluck S."/>
            <person name="Kyrpides N."/>
            <person name="Mavromatis K."/>
            <person name="Ivanova N."/>
            <person name="Ovchinnikova G."/>
            <person name="Chertkov O."/>
            <person name="Detter J.C."/>
            <person name="Han C."/>
            <person name="Larimer F."/>
            <person name="Land M."/>
            <person name="Hauser L."/>
            <person name="Markowitz V."/>
            <person name="Cheng J.-F."/>
            <person name="Hugenholtz P."/>
            <person name="Woyke T."/>
            <person name="Wu D."/>
            <person name="Tindall B."/>
            <person name="Pomrenke H.G."/>
            <person name="Brambilla E."/>
            <person name="Klenk H.-P."/>
            <person name="Eisen J.A."/>
        </authorList>
    </citation>
    <scope>NUCLEOTIDE SEQUENCE [LARGE SCALE GENOMIC DNA]</scope>
    <source>
        <strain evidence="13">ATCC 33744 / DSM 2228 / GSL</strain>
    </source>
</reference>
<evidence type="ECO:0000259" key="10">
    <source>
        <dbReference type="Pfam" id="PF00483"/>
    </source>
</evidence>
<comment type="subunit">
    <text evidence="9">Homotetramer.</text>
</comment>
<dbReference type="eggNOG" id="COG0448">
    <property type="taxonomic scope" value="Bacteria"/>
</dbReference>
<dbReference type="PROSITE" id="PS00808">
    <property type="entry name" value="ADP_GLC_PYROPHOSPH_1"/>
    <property type="match status" value="1"/>
</dbReference>
<dbReference type="InterPro" id="IPR011004">
    <property type="entry name" value="Trimer_LpxA-like_sf"/>
</dbReference>
<dbReference type="Proteomes" id="UP000006866">
    <property type="component" value="Chromosome"/>
</dbReference>
<comment type="catalytic activity">
    <reaction evidence="9">
        <text>alpha-D-glucose 1-phosphate + ATP + H(+) = ADP-alpha-D-glucose + diphosphate</text>
        <dbReference type="Rhea" id="RHEA:12120"/>
        <dbReference type="ChEBI" id="CHEBI:15378"/>
        <dbReference type="ChEBI" id="CHEBI:30616"/>
        <dbReference type="ChEBI" id="CHEBI:33019"/>
        <dbReference type="ChEBI" id="CHEBI:57498"/>
        <dbReference type="ChEBI" id="CHEBI:58601"/>
        <dbReference type="EC" id="2.7.7.27"/>
    </reaction>
</comment>
<keyword evidence="3 9" id="KW-0808">Transferase</keyword>
<feature type="site" description="Could play a key role in the communication between the regulatory and the substrate sites" evidence="9">
    <location>
        <position position="99"/>
    </location>
</feature>
<dbReference type="HOGENOM" id="CLU_029499_14_0_9"/>
<keyword evidence="2 9" id="KW-0321">Glycogen metabolism</keyword>
<accession>E3DP99</accession>
<dbReference type="EC" id="2.7.7.27" evidence="9"/>
<dbReference type="NCBIfam" id="NF003670">
    <property type="entry name" value="PRK05293.1"/>
    <property type="match status" value="1"/>
</dbReference>
<name>E3DP99_HALPG</name>
<evidence type="ECO:0000313" key="13">
    <source>
        <dbReference type="Proteomes" id="UP000006866"/>
    </source>
</evidence>
<dbReference type="InterPro" id="IPR029044">
    <property type="entry name" value="Nucleotide-diphossugar_trans"/>
</dbReference>
<dbReference type="InterPro" id="IPR005836">
    <property type="entry name" value="ADP_Glu_pyroP_CS"/>
</dbReference>
<dbReference type="Gene3D" id="2.160.10.10">
    <property type="entry name" value="Hexapeptide repeat proteins"/>
    <property type="match status" value="1"/>
</dbReference>
<dbReference type="STRING" id="572479.Hprae_0496"/>
<dbReference type="PATRIC" id="fig|572479.3.peg.500"/>
<evidence type="ECO:0000259" key="11">
    <source>
        <dbReference type="Pfam" id="PF24894"/>
    </source>
</evidence>
<organism evidence="12 13">
    <name type="scientific">Halanaerobium praevalens (strain ATCC 33744 / DSM 2228 / GSL)</name>
    <dbReference type="NCBI Taxonomy" id="572479"/>
    <lineage>
        <taxon>Bacteria</taxon>
        <taxon>Bacillati</taxon>
        <taxon>Bacillota</taxon>
        <taxon>Clostridia</taxon>
        <taxon>Halanaerobiales</taxon>
        <taxon>Halanaerobiaceae</taxon>
        <taxon>Halanaerobium</taxon>
    </lineage>
</organism>
<dbReference type="GO" id="GO:0005524">
    <property type="term" value="F:ATP binding"/>
    <property type="evidence" value="ECO:0007669"/>
    <property type="project" value="UniProtKB-KW"/>
</dbReference>
<reference evidence="12 13" key="2">
    <citation type="journal article" date="2011" name="Stand. Genomic Sci.">
        <title>Complete genome sequence of the extremely halophilic Halanaerobium praevalens type strain (GSL).</title>
        <authorList>
            <person name="Ivanova N."/>
            <person name="Sikorski J."/>
            <person name="Chertkov O."/>
            <person name="Nolan M."/>
            <person name="Lucas S."/>
            <person name="Hammon N."/>
            <person name="Deshpande S."/>
            <person name="Cheng J.F."/>
            <person name="Tapia R."/>
            <person name="Han C."/>
            <person name="Goodwin L."/>
            <person name="Pitluck S."/>
            <person name="Huntemann M."/>
            <person name="Liolios K."/>
            <person name="Pagani I."/>
            <person name="Mavromatis K."/>
            <person name="Ovchinikova G."/>
            <person name="Pati A."/>
            <person name="Chen A."/>
            <person name="Palaniappan K."/>
            <person name="Land M."/>
            <person name="Hauser L."/>
            <person name="Brambilla E.M."/>
            <person name="Kannan K.P."/>
            <person name="Rohde M."/>
            <person name="Tindall B.J."/>
            <person name="Goker M."/>
            <person name="Detter J.C."/>
            <person name="Woyke T."/>
            <person name="Bristow J."/>
            <person name="Eisen J.A."/>
            <person name="Markowitz V."/>
            <person name="Hugenholtz P."/>
            <person name="Kyrpides N.C."/>
            <person name="Klenk H.P."/>
            <person name="Lapidus A."/>
        </authorList>
    </citation>
    <scope>NUCLEOTIDE SEQUENCE [LARGE SCALE GENOMIC DNA]</scope>
    <source>
        <strain evidence="13">ATCC 33744 / DSM 2228 / GSL</strain>
    </source>
</reference>
<dbReference type="InterPro" id="IPR005835">
    <property type="entry name" value="NTP_transferase_dom"/>
</dbReference>
<feature type="site" description="Could play a key role in the communication between the regulatory and the substrate sites" evidence="9">
    <location>
        <position position="60"/>
    </location>
</feature>
<feature type="binding site" evidence="9">
    <location>
        <position position="165"/>
    </location>
    <ligand>
        <name>alpha-D-glucose 1-phosphate</name>
        <dbReference type="ChEBI" id="CHEBI:58601"/>
    </ligand>
</feature>
<dbReference type="Pfam" id="PF00483">
    <property type="entry name" value="NTP_transferase"/>
    <property type="match status" value="1"/>
</dbReference>
<dbReference type="OrthoDB" id="9801810at2"/>
<dbReference type="EMBL" id="CP002175">
    <property type="protein sequence ID" value="ADO76650.1"/>
    <property type="molecule type" value="Genomic_DNA"/>
</dbReference>
<dbReference type="CDD" id="cd04651">
    <property type="entry name" value="LbH_G1P_AT_C"/>
    <property type="match status" value="1"/>
</dbReference>
<keyword evidence="5 9" id="KW-0547">Nucleotide-binding</keyword>
<protein>
    <recommendedName>
        <fullName evidence="9">Glucose-1-phosphate adenylyltransferase</fullName>
        <ecNumber evidence="9">2.7.7.27</ecNumber>
    </recommendedName>
    <alternativeName>
        <fullName evidence="9">ADP-glucose pyrophosphorylase</fullName>
        <shortName evidence="9">ADPGlc PPase</shortName>
    </alternativeName>
    <alternativeName>
        <fullName evidence="9">ADP-glucose synthase</fullName>
    </alternativeName>
</protein>
<feature type="binding site" evidence="9">
    <location>
        <position position="191"/>
    </location>
    <ligand>
        <name>alpha-D-glucose 1-phosphate</name>
        <dbReference type="ChEBI" id="CHEBI:58601"/>
    </ligand>
</feature>
<dbReference type="NCBIfam" id="TIGR02091">
    <property type="entry name" value="glgC"/>
    <property type="match status" value="1"/>
</dbReference>
<dbReference type="CDD" id="cd02508">
    <property type="entry name" value="ADP_Glucose_PP"/>
    <property type="match status" value="1"/>
</dbReference>
<gene>
    <name evidence="9" type="primary">glgC</name>
    <name evidence="12" type="ordered locus">Hprae_0496</name>
</gene>
<dbReference type="GO" id="GO:0005978">
    <property type="term" value="P:glycogen biosynthetic process"/>
    <property type="evidence" value="ECO:0007669"/>
    <property type="project" value="UniProtKB-UniRule"/>
</dbReference>
<evidence type="ECO:0000313" key="12">
    <source>
        <dbReference type="EMBL" id="ADO76650.1"/>
    </source>
</evidence>
<evidence type="ECO:0000256" key="8">
    <source>
        <dbReference type="ARBA" id="ARBA00023277"/>
    </source>
</evidence>
<dbReference type="Pfam" id="PF24894">
    <property type="entry name" value="Hexapep_GlmU"/>
    <property type="match status" value="1"/>
</dbReference>
<keyword evidence="7 9" id="KW-0320">Glycogen biosynthesis</keyword>
<dbReference type="SUPFAM" id="SSF51161">
    <property type="entry name" value="Trimeric LpxA-like enzymes"/>
    <property type="match status" value="1"/>
</dbReference>
<evidence type="ECO:0000256" key="1">
    <source>
        <dbReference type="ARBA" id="ARBA00010443"/>
    </source>
</evidence>
<dbReference type="KEGG" id="hpk:Hprae_0496"/>
<keyword evidence="13" id="KW-1185">Reference proteome</keyword>
<feature type="binding site" evidence="9">
    <location>
        <begin position="180"/>
        <end position="181"/>
    </location>
    <ligand>
        <name>alpha-D-glucose 1-phosphate</name>
        <dbReference type="ChEBI" id="CHEBI:58601"/>
    </ligand>
</feature>
<dbReference type="PANTHER" id="PTHR43523">
    <property type="entry name" value="GLUCOSE-1-PHOSPHATE ADENYLYLTRANSFERASE-RELATED"/>
    <property type="match status" value="1"/>
</dbReference>
<dbReference type="SUPFAM" id="SSF53448">
    <property type="entry name" value="Nucleotide-diphospho-sugar transferases"/>
    <property type="match status" value="1"/>
</dbReference>
<keyword evidence="8 9" id="KW-0119">Carbohydrate metabolism</keyword>
<dbReference type="PROSITE" id="PS00810">
    <property type="entry name" value="ADP_GLC_PYROPHOSPH_3"/>
    <property type="match status" value="1"/>
</dbReference>
<evidence type="ECO:0000256" key="6">
    <source>
        <dbReference type="ARBA" id="ARBA00022840"/>
    </source>
</evidence>
<evidence type="ECO:0000256" key="5">
    <source>
        <dbReference type="ARBA" id="ARBA00022741"/>
    </source>
</evidence>
<proteinExistence type="inferred from homology"/>
<evidence type="ECO:0000256" key="2">
    <source>
        <dbReference type="ARBA" id="ARBA00022600"/>
    </source>
</evidence>
<dbReference type="HAMAP" id="MF_00624">
    <property type="entry name" value="GlgC"/>
    <property type="match status" value="1"/>
</dbReference>